<feature type="transmembrane region" description="Helical" evidence="2">
    <location>
        <begin position="152"/>
        <end position="170"/>
    </location>
</feature>
<evidence type="ECO:0000313" key="4">
    <source>
        <dbReference type="Proteomes" id="UP000198412"/>
    </source>
</evidence>
<dbReference type="AlphaFoldDB" id="A0A238WZW6"/>
<feature type="compositionally biased region" description="Basic residues" evidence="1">
    <location>
        <begin position="751"/>
        <end position="765"/>
    </location>
</feature>
<feature type="transmembrane region" description="Helical" evidence="2">
    <location>
        <begin position="57"/>
        <end position="75"/>
    </location>
</feature>
<feature type="transmembrane region" description="Helical" evidence="2">
    <location>
        <begin position="27"/>
        <end position="51"/>
    </location>
</feature>
<feature type="compositionally biased region" description="Acidic residues" evidence="1">
    <location>
        <begin position="732"/>
        <end position="742"/>
    </location>
</feature>
<feature type="region of interest" description="Disordered" evidence="1">
    <location>
        <begin position="657"/>
        <end position="720"/>
    </location>
</feature>
<dbReference type="OrthoDB" id="9812498at2"/>
<feature type="compositionally biased region" description="Basic and acidic residues" evidence="1">
    <location>
        <begin position="657"/>
        <end position="707"/>
    </location>
</feature>
<gene>
    <name evidence="3" type="ORF">SAMN04488111_1393</name>
</gene>
<dbReference type="EMBL" id="FZNX01000002">
    <property type="protein sequence ID" value="SNR51973.1"/>
    <property type="molecule type" value="Genomic_DNA"/>
</dbReference>
<protein>
    <submittedName>
        <fullName evidence="3">Uncharacterized protein</fullName>
    </submittedName>
</protein>
<evidence type="ECO:0000313" key="3">
    <source>
        <dbReference type="EMBL" id="SNR51973.1"/>
    </source>
</evidence>
<keyword evidence="4" id="KW-1185">Reference proteome</keyword>
<proteinExistence type="predicted"/>
<dbReference type="Proteomes" id="UP000198412">
    <property type="component" value="Unassembled WGS sequence"/>
</dbReference>
<accession>A0A238WZW6</accession>
<reference evidence="4" key="1">
    <citation type="submission" date="2017-06" db="EMBL/GenBank/DDBJ databases">
        <authorList>
            <person name="Varghese N."/>
            <person name="Submissions S."/>
        </authorList>
    </citation>
    <scope>NUCLEOTIDE SEQUENCE [LARGE SCALE GENOMIC DNA]</scope>
    <source>
        <strain evidence="4">DSM 27993</strain>
    </source>
</reference>
<dbReference type="RefSeq" id="WP_089377718.1">
    <property type="nucleotide sequence ID" value="NZ_FZNX01000002.1"/>
</dbReference>
<organism evidence="3 4">
    <name type="scientific">Lutibacter flavus</name>
    <dbReference type="NCBI Taxonomy" id="691689"/>
    <lineage>
        <taxon>Bacteria</taxon>
        <taxon>Pseudomonadati</taxon>
        <taxon>Bacteroidota</taxon>
        <taxon>Flavobacteriia</taxon>
        <taxon>Flavobacteriales</taxon>
        <taxon>Flavobacteriaceae</taxon>
        <taxon>Lutibacter</taxon>
    </lineage>
</organism>
<evidence type="ECO:0000256" key="1">
    <source>
        <dbReference type="SAM" id="MobiDB-lite"/>
    </source>
</evidence>
<keyword evidence="2" id="KW-0472">Membrane</keyword>
<feature type="region of interest" description="Disordered" evidence="1">
    <location>
        <begin position="938"/>
        <end position="970"/>
    </location>
</feature>
<feature type="region of interest" description="Disordered" evidence="1">
    <location>
        <begin position="732"/>
        <end position="773"/>
    </location>
</feature>
<keyword evidence="2" id="KW-0812">Transmembrane</keyword>
<feature type="compositionally biased region" description="Basic and acidic residues" evidence="1">
    <location>
        <begin position="938"/>
        <end position="960"/>
    </location>
</feature>
<name>A0A238WZW6_9FLAO</name>
<evidence type="ECO:0000256" key="2">
    <source>
        <dbReference type="SAM" id="Phobius"/>
    </source>
</evidence>
<sequence length="1106" mass="128628">MDNFNNIQSKLKEFINKYYKNELIKGILLFIAMGFLYLIFTLFIEYFLWLNPFARTILFWVFILVEITLLAKYIFIPLSKIYGLKTGISEIDASKIIGKHFPEVSDKLLNMIQLKNIESSSDLIEASIEQKSRELQPIPFKKAIDFSGNKKYIKYALIPIVIWLLVYVTGNSTILNDSFSRVVHYNTAYEPPAPFSFKILNETLEVIEGEPFTLYIETIGNTLPEDAKIHFNNENYYLQNVDLGLFEFDFTRIKEPVEFFVESNGVVSKNYQINMVATPVITNLKMVVNYPNYTGKRNEVIQNTGNAVVPQGTTITWQLETHQATDISFILEDNNSTSFKQNTKDFFSYSEKLFKTINYRIASSNENLKNHESLNFQVDVVSDEHPKIIVKSDIDSISRGPVQFIGQLSDDYGLKRLQLVYYDKSNPTAPKRHPIEISKGSFTDFYYVFPEGILIDEGLNYELYFEVFDNDAVNGSKRTKSRIFNYYNKTEKELKEELLKEQKETISSFSKTLEKSKQSNSEVEKFKNELQKKADINWNDTKKLEQFVKRQSQYQEMFKKQTEQLEQNLSEQPDIKNLSEKKEDLKKRIEETKKLSDQEKMLKELEELSKKLNKEDLTEKLNKLAKKNKRNEQSLERILELTKRFYVEQKANQISEKLSELAKKEEELTKQADEENTSEKQEEINKEFDQIKQDFEELDKQNNDLKRPMKLPENSDEKEEIDKDLNEALEELNKEEDSEESEEQNKSSKSSAKKSQKSAAKKMKQLSKSMEQSMEMMEGESIDENIDDLRKIVENLIGFSFKQEDVLESFSNIDNNHPKFPENLKDQHILKEYFEHIDDSIYMLSLRLVKMGGDIQKEVSDAHFNIDESLFNFSENRINQGISNQHFVVTAVNNLANQLSDLLESMMNASAKMGSGSGKGKSFSLPDIIKKQSELTEKMKEGMKKGEKPGDKSGEKKGEGQGEGDDGEKMNGELYEMYKQQAEMRELLQEMLGEDGKKAGNGSGDVVKKMEALEKEMLEKGFTNAVVQKMQEISYELLKLEKAMKEQGEDQKRKSETNIRSFEKRNIDKLKLQNQYFNYNEILNRQSLPLRTIYKKKVQEYFKTEQ</sequence>
<keyword evidence="2" id="KW-1133">Transmembrane helix</keyword>